<proteinExistence type="predicted"/>
<dbReference type="EMBL" id="LGUB01000462">
    <property type="protein sequence ID" value="KRH93158.1"/>
    <property type="molecule type" value="Genomic_DNA"/>
</dbReference>
<dbReference type="VEuPathDB" id="MicrosporidiaDB:M153_13950002"/>
<evidence type="ECO:0000313" key="2">
    <source>
        <dbReference type="Proteomes" id="UP000051530"/>
    </source>
</evidence>
<keyword evidence="2" id="KW-1185">Reference proteome</keyword>
<evidence type="ECO:0000313" key="1">
    <source>
        <dbReference type="EMBL" id="KRH93158.1"/>
    </source>
</evidence>
<dbReference type="OrthoDB" id="952271at2759"/>
<comment type="caution">
    <text evidence="1">The sequence shown here is derived from an EMBL/GenBank/DDBJ whole genome shotgun (WGS) entry which is preliminary data.</text>
</comment>
<feature type="non-terminal residue" evidence="1">
    <location>
        <position position="1"/>
    </location>
</feature>
<accession>A0A0R0LUW6</accession>
<gene>
    <name evidence="1" type="ORF">M153_13950002</name>
</gene>
<dbReference type="AlphaFoldDB" id="A0A0R0LUW6"/>
<sequence>LRGISPKKSIFIMIPLISEHKLPYNIYEPITYYLGKSGFNSLKVEL</sequence>
<protein>
    <submittedName>
        <fullName evidence="1">Uncharacterized protein</fullName>
    </submittedName>
</protein>
<dbReference type="Proteomes" id="UP000051530">
    <property type="component" value="Unassembled WGS sequence"/>
</dbReference>
<organism evidence="1 2">
    <name type="scientific">Pseudoloma neurophilia</name>
    <dbReference type="NCBI Taxonomy" id="146866"/>
    <lineage>
        <taxon>Eukaryota</taxon>
        <taxon>Fungi</taxon>
        <taxon>Fungi incertae sedis</taxon>
        <taxon>Microsporidia</taxon>
        <taxon>Pseudoloma</taxon>
    </lineage>
</organism>
<reference evidence="1 2" key="1">
    <citation type="submission" date="2015-07" db="EMBL/GenBank/DDBJ databases">
        <title>The genome of Pseudoloma neurophilia, a relevant intracellular parasite of the zebrafish.</title>
        <authorList>
            <person name="Ndikumana S."/>
            <person name="Pelin A."/>
            <person name="Sanders J."/>
            <person name="Corradi N."/>
        </authorList>
    </citation>
    <scope>NUCLEOTIDE SEQUENCE [LARGE SCALE GENOMIC DNA]</scope>
    <source>
        <strain evidence="1 2">MK1</strain>
    </source>
</reference>
<name>A0A0R0LUW6_9MICR</name>